<name>A0ABP0EKU6_9ASCO</name>
<dbReference type="EMBL" id="OZ004260">
    <property type="protein sequence ID" value="CAK7921469.1"/>
    <property type="molecule type" value="Genomic_DNA"/>
</dbReference>
<dbReference type="Proteomes" id="UP001497600">
    <property type="component" value="Chromosome H"/>
</dbReference>
<evidence type="ECO:0000256" key="1">
    <source>
        <dbReference type="SAM" id="MobiDB-lite"/>
    </source>
</evidence>
<evidence type="ECO:0000313" key="2">
    <source>
        <dbReference type="EMBL" id="CAK7921469.1"/>
    </source>
</evidence>
<evidence type="ECO:0008006" key="4">
    <source>
        <dbReference type="Google" id="ProtNLM"/>
    </source>
</evidence>
<sequence>MEDSNGLNLAIFSSDEEDIVEMNKKTKLSIEQSTISMTPLSPNRKVPRISSKISPLKFQQEMESDTLTKSPKRFTRIVENMKEIPRSRSSSPTPRKNEKGRARKRIISNDDSSVITIQKSIDQTFSPSNNKSTNKVSPHKTTPREKDAWKDLFTSLGEGTLPTKKLDLISKLNHDLEEIIDTETKDSDEKLYDTPLAVSIDFSHLYSPEMASRETSVDTLNTEISNELSPTKRKRPNKFKTYGDQRSYLEDRDDDNRLIYEETFVESNTKDVHDLKALGKLNRINDDLEYFLEGLKILKVTPIEKNQSLINCLVDLAIDVIQGSKELIWRFESKNVEIVLDRVCKIWTRLERLKSDDGNGKNLIESLIIVVAHSLQTAEQHEIPSQLISKISNRIDQPLFLNYQNVSLSDISKQNLKRLKEMLKGELIEKNKMGLDLVCSRDKTNEDIYMISKQIVLTSICKYVTKFENNIDGIEQLSKLLSGSSMERIIENLIENNDVNNEEEEEEMVKDILVRICQPTKGVNYLNILQYLVIISTLIGRIEADMDEEFINKIMNQPVLSNVLELNMDNCTDSWKNLILLGLGYELNVVEFNHKFIDIGSFEALYSQLPISTQDIDIHLKGYYALIVAIMLEKGLKINLEKSRLKEMLEMFSNKANEIGTNEIQSKIIKVKPHLEEKI</sequence>
<feature type="region of interest" description="Disordered" evidence="1">
    <location>
        <begin position="214"/>
        <end position="237"/>
    </location>
</feature>
<feature type="region of interest" description="Disordered" evidence="1">
    <location>
        <begin position="38"/>
        <end position="108"/>
    </location>
</feature>
<feature type="compositionally biased region" description="Polar residues" evidence="1">
    <location>
        <begin position="124"/>
        <end position="140"/>
    </location>
</feature>
<feature type="compositionally biased region" description="Polar residues" evidence="1">
    <location>
        <begin position="217"/>
        <end position="229"/>
    </location>
</feature>
<organism evidence="2 3">
    <name type="scientific">[Candida] anglica</name>
    <dbReference type="NCBI Taxonomy" id="148631"/>
    <lineage>
        <taxon>Eukaryota</taxon>
        <taxon>Fungi</taxon>
        <taxon>Dikarya</taxon>
        <taxon>Ascomycota</taxon>
        <taxon>Saccharomycotina</taxon>
        <taxon>Pichiomycetes</taxon>
        <taxon>Debaryomycetaceae</taxon>
        <taxon>Kurtzmaniella</taxon>
    </lineage>
</organism>
<reference evidence="2 3" key="1">
    <citation type="submission" date="2024-01" db="EMBL/GenBank/DDBJ databases">
        <authorList>
            <consortium name="Genoscope - CEA"/>
            <person name="William W."/>
        </authorList>
    </citation>
    <scope>NUCLEOTIDE SEQUENCE [LARGE SCALE GENOMIC DNA]</scope>
    <source>
        <strain evidence="2 3">29B2s-10</strain>
    </source>
</reference>
<proteinExistence type="predicted"/>
<accession>A0ABP0EKU6</accession>
<protein>
    <recommendedName>
        <fullName evidence="4">Wings apart-like protein C-terminal domain-containing protein</fullName>
    </recommendedName>
</protein>
<keyword evidence="3" id="KW-1185">Reference proteome</keyword>
<evidence type="ECO:0000313" key="3">
    <source>
        <dbReference type="Proteomes" id="UP001497600"/>
    </source>
</evidence>
<gene>
    <name evidence="2" type="ORF">CAAN4_H14664</name>
</gene>
<feature type="region of interest" description="Disordered" evidence="1">
    <location>
        <begin position="124"/>
        <end position="144"/>
    </location>
</feature>